<dbReference type="Pfam" id="PF00856">
    <property type="entry name" value="SET"/>
    <property type="match status" value="1"/>
</dbReference>
<reference evidence="3" key="1">
    <citation type="submission" date="2020-04" db="EMBL/GenBank/DDBJ databases">
        <title>Hybrid Assembly of Korean Phytophthora infestans isolates.</title>
        <authorList>
            <person name="Prokchorchik M."/>
            <person name="Lee Y."/>
            <person name="Seo J."/>
            <person name="Cho J.-H."/>
            <person name="Park Y.-E."/>
            <person name="Jang D.-C."/>
            <person name="Im J.-S."/>
            <person name="Choi J.-G."/>
            <person name="Park H.-J."/>
            <person name="Lee G.-B."/>
            <person name="Lee Y.-G."/>
            <person name="Hong S.-Y."/>
            <person name="Cho K."/>
            <person name="Sohn K.H."/>
        </authorList>
    </citation>
    <scope>NUCLEOTIDE SEQUENCE</scope>
    <source>
        <strain evidence="3">KR_1_A1</strain>
    </source>
</reference>
<proteinExistence type="predicted"/>
<protein>
    <submittedName>
        <fullName evidence="3">SET domain-containing protein</fullName>
    </submittedName>
</protein>
<feature type="domain" description="SET" evidence="2">
    <location>
        <begin position="279"/>
        <end position="397"/>
    </location>
</feature>
<evidence type="ECO:0000256" key="1">
    <source>
        <dbReference type="SAM" id="MobiDB-lite"/>
    </source>
</evidence>
<dbReference type="InterPro" id="IPR046341">
    <property type="entry name" value="SET_dom_sf"/>
</dbReference>
<gene>
    <name evidence="3" type="ORF">GN244_ATG02383</name>
</gene>
<name>A0A833TL44_PHYIN</name>
<feature type="region of interest" description="Disordered" evidence="1">
    <location>
        <begin position="1"/>
        <end position="49"/>
    </location>
</feature>
<dbReference type="PROSITE" id="PS50280">
    <property type="entry name" value="SET"/>
    <property type="match status" value="1"/>
</dbReference>
<feature type="compositionally biased region" description="Basic residues" evidence="1">
    <location>
        <begin position="22"/>
        <end position="32"/>
    </location>
</feature>
<dbReference type="Gene3D" id="2.170.270.10">
    <property type="entry name" value="SET domain"/>
    <property type="match status" value="1"/>
</dbReference>
<keyword evidence="4" id="KW-1185">Reference proteome</keyword>
<accession>A0A833TL44</accession>
<dbReference type="SMART" id="SM00317">
    <property type="entry name" value="SET"/>
    <property type="match status" value="1"/>
</dbReference>
<organism evidence="3 4">
    <name type="scientific">Phytophthora infestans</name>
    <name type="common">Potato late blight agent</name>
    <name type="synonym">Botrytis infestans</name>
    <dbReference type="NCBI Taxonomy" id="4787"/>
    <lineage>
        <taxon>Eukaryota</taxon>
        <taxon>Sar</taxon>
        <taxon>Stramenopiles</taxon>
        <taxon>Oomycota</taxon>
        <taxon>Peronosporomycetes</taxon>
        <taxon>Peronosporales</taxon>
        <taxon>Peronosporaceae</taxon>
        <taxon>Phytophthora</taxon>
    </lineage>
</organism>
<comment type="caution">
    <text evidence="3">The sequence shown here is derived from an EMBL/GenBank/DDBJ whole genome shotgun (WGS) entry which is preliminary data.</text>
</comment>
<dbReference type="AlphaFoldDB" id="A0A833TL44"/>
<dbReference type="Proteomes" id="UP000602510">
    <property type="component" value="Unassembled WGS sequence"/>
</dbReference>
<evidence type="ECO:0000313" key="3">
    <source>
        <dbReference type="EMBL" id="KAF4045250.1"/>
    </source>
</evidence>
<sequence length="422" mass="45658">MYARAKRKGYPTAGAHGDGREKKRNPAKRPKTFQREADSAAAKNQNVSIPGIFIAGTMQTKIASLSDSRKDNTRVRAPGVSTSPAAVRVGQVSSSKKMQSDEGSIASTVEMWQDGGSDSDASAVLSLSSPLNATRFQPPRDAKAAGDLDVSVDSDLAFSQRSWCSQSSRAASPCDATPVASLDSSATCSSPVFVILEMEDPPKDPNSWEPASWPRDVERLHTQIKPIYCKFPSVSMSGMCRCKQLCTTASWENAKNNRFCCRNNCSFAGMCGNALKESKRITICKSPYKGGLGLVASRAIPRDTIIGEYFGNIELFGPPCANGYPNNGYMLHLKTPSESGKRYGIDASVAGGLFRLGNHACNPCAAFHEVQIGRYVTVAVVTVRDVFPGDEITVSYGDALWFICRCSWDGCQHRDIQHLPDL</sequence>
<dbReference type="InterPro" id="IPR001214">
    <property type="entry name" value="SET_dom"/>
</dbReference>
<evidence type="ECO:0000313" key="4">
    <source>
        <dbReference type="Proteomes" id="UP000602510"/>
    </source>
</evidence>
<feature type="compositionally biased region" description="Polar residues" evidence="1">
    <location>
        <begin position="91"/>
        <end position="104"/>
    </location>
</feature>
<dbReference type="SUPFAM" id="SSF82199">
    <property type="entry name" value="SET domain"/>
    <property type="match status" value="1"/>
</dbReference>
<evidence type="ECO:0000259" key="2">
    <source>
        <dbReference type="PROSITE" id="PS50280"/>
    </source>
</evidence>
<dbReference type="EMBL" id="WSZM01000054">
    <property type="protein sequence ID" value="KAF4045250.1"/>
    <property type="molecule type" value="Genomic_DNA"/>
</dbReference>
<feature type="region of interest" description="Disordered" evidence="1">
    <location>
        <begin position="65"/>
        <end position="104"/>
    </location>
</feature>